<dbReference type="PANTHER" id="PTHR31134:SF1">
    <property type="entry name" value="TRANSMEMBRANE PROTEIN 128"/>
    <property type="match status" value="1"/>
</dbReference>
<reference evidence="4" key="1">
    <citation type="journal article" date="2017" name="Nat. Commun.">
        <title>The asparagus genome sheds light on the origin and evolution of a young Y chromosome.</title>
        <authorList>
            <person name="Harkess A."/>
            <person name="Zhou J."/>
            <person name="Xu C."/>
            <person name="Bowers J.E."/>
            <person name="Van der Hulst R."/>
            <person name="Ayyampalayam S."/>
            <person name="Mercati F."/>
            <person name="Riccardi P."/>
            <person name="McKain M.R."/>
            <person name="Kakrana A."/>
            <person name="Tang H."/>
            <person name="Ray J."/>
            <person name="Groenendijk J."/>
            <person name="Arikit S."/>
            <person name="Mathioni S.M."/>
            <person name="Nakano M."/>
            <person name="Shan H."/>
            <person name="Telgmann-Rauber A."/>
            <person name="Kanno A."/>
            <person name="Yue Z."/>
            <person name="Chen H."/>
            <person name="Li W."/>
            <person name="Chen Y."/>
            <person name="Xu X."/>
            <person name="Zhang Y."/>
            <person name="Luo S."/>
            <person name="Chen H."/>
            <person name="Gao J."/>
            <person name="Mao Z."/>
            <person name="Pires J.C."/>
            <person name="Luo M."/>
            <person name="Kudrna D."/>
            <person name="Wing R.A."/>
            <person name="Meyers B.C."/>
            <person name="Yi K."/>
            <person name="Kong H."/>
            <person name="Lavrijsen P."/>
            <person name="Sunseri F."/>
            <person name="Falavigna A."/>
            <person name="Ye Y."/>
            <person name="Leebens-Mack J.H."/>
            <person name="Chen G."/>
        </authorList>
    </citation>
    <scope>NUCLEOTIDE SEQUENCE [LARGE SCALE GENOMIC DNA]</scope>
    <source>
        <strain evidence="4">cv. DH0086</strain>
    </source>
</reference>
<dbReference type="AlphaFoldDB" id="A0A5P1ELG0"/>
<evidence type="ECO:0000256" key="2">
    <source>
        <dbReference type="SAM" id="Phobius"/>
    </source>
</evidence>
<keyword evidence="2" id="KW-0472">Membrane</keyword>
<sequence length="182" mass="20163">MRLRFNQAYNSSGEDLEDDACSRTPTAAAAEVSLPVVRRARTWPELAENLVWVLSAVFIIYFGDWEVNMISLLWADARIRRAALHLGLASAILNVGVVVYTTYFLSSCPPKSSEKSEVLSSAAPLLIVLGFISFCLLSYALWPIWNVLTIPLLFTLFMASIVVSPYLLIGPLRPQTVVVRAD</sequence>
<gene>
    <name evidence="3" type="ORF">A4U43_C06F10080</name>
</gene>
<keyword evidence="2" id="KW-0812">Transmembrane</keyword>
<feature type="transmembrane region" description="Helical" evidence="2">
    <location>
        <begin position="148"/>
        <end position="169"/>
    </location>
</feature>
<evidence type="ECO:0008006" key="5">
    <source>
        <dbReference type="Google" id="ProtNLM"/>
    </source>
</evidence>
<feature type="transmembrane region" description="Helical" evidence="2">
    <location>
        <begin position="83"/>
        <end position="106"/>
    </location>
</feature>
<dbReference type="InterPro" id="IPR033579">
    <property type="entry name" value="TMEM128"/>
</dbReference>
<organism evidence="3 4">
    <name type="scientific">Asparagus officinalis</name>
    <name type="common">Garden asparagus</name>
    <dbReference type="NCBI Taxonomy" id="4686"/>
    <lineage>
        <taxon>Eukaryota</taxon>
        <taxon>Viridiplantae</taxon>
        <taxon>Streptophyta</taxon>
        <taxon>Embryophyta</taxon>
        <taxon>Tracheophyta</taxon>
        <taxon>Spermatophyta</taxon>
        <taxon>Magnoliopsida</taxon>
        <taxon>Liliopsida</taxon>
        <taxon>Asparagales</taxon>
        <taxon>Asparagaceae</taxon>
        <taxon>Asparagoideae</taxon>
        <taxon>Asparagus</taxon>
    </lineage>
</organism>
<dbReference type="EMBL" id="CM007386">
    <property type="protein sequence ID" value="ONK66604.1"/>
    <property type="molecule type" value="Genomic_DNA"/>
</dbReference>
<dbReference type="Pfam" id="PF20479">
    <property type="entry name" value="TMEM128"/>
    <property type="match status" value="1"/>
</dbReference>
<dbReference type="PANTHER" id="PTHR31134">
    <property type="entry name" value="TRANSMEMBRANE PROTEIN 128"/>
    <property type="match status" value="1"/>
</dbReference>
<dbReference type="Gramene" id="ONK66604">
    <property type="protein sequence ID" value="ONK66604"/>
    <property type="gene ID" value="A4U43_C06F10080"/>
</dbReference>
<dbReference type="OMA" id="WELWSIS"/>
<evidence type="ECO:0000256" key="1">
    <source>
        <dbReference type="SAM" id="MobiDB-lite"/>
    </source>
</evidence>
<proteinExistence type="predicted"/>
<keyword evidence="4" id="KW-1185">Reference proteome</keyword>
<accession>A0A5P1ELG0</accession>
<feature type="transmembrane region" description="Helical" evidence="2">
    <location>
        <begin position="118"/>
        <end position="142"/>
    </location>
</feature>
<protein>
    <recommendedName>
        <fullName evidence="5">Transmembrane protein 128</fullName>
    </recommendedName>
</protein>
<feature type="region of interest" description="Disordered" evidence="1">
    <location>
        <begin position="1"/>
        <end position="20"/>
    </location>
</feature>
<dbReference type="Proteomes" id="UP000243459">
    <property type="component" value="Chromosome 6"/>
</dbReference>
<keyword evidence="2" id="KW-1133">Transmembrane helix</keyword>
<dbReference type="OrthoDB" id="58903at2759"/>
<name>A0A5P1ELG0_ASPOF</name>
<evidence type="ECO:0000313" key="4">
    <source>
        <dbReference type="Proteomes" id="UP000243459"/>
    </source>
</evidence>
<evidence type="ECO:0000313" key="3">
    <source>
        <dbReference type="EMBL" id="ONK66604.1"/>
    </source>
</evidence>